<keyword evidence="5 10" id="KW-0573">Peptidoglycan synthesis</keyword>
<proteinExistence type="inferred from homology"/>
<evidence type="ECO:0000256" key="10">
    <source>
        <dbReference type="HAMAP-Rule" id="MF_02078"/>
    </source>
</evidence>
<keyword evidence="4 10" id="KW-0133">Cell shape</keyword>
<dbReference type="Pfam" id="PF03023">
    <property type="entry name" value="MurJ"/>
    <property type="match status" value="1"/>
</dbReference>
<feature type="transmembrane region" description="Helical" evidence="10">
    <location>
        <begin position="186"/>
        <end position="209"/>
    </location>
</feature>
<dbReference type="PANTHER" id="PTHR47019:SF1">
    <property type="entry name" value="LIPID II FLIPPASE MURJ"/>
    <property type="match status" value="1"/>
</dbReference>
<protein>
    <recommendedName>
        <fullName evidence="10">Probable lipid II flippase MurJ</fullName>
    </recommendedName>
</protein>
<dbReference type="PRINTS" id="PR01806">
    <property type="entry name" value="VIRFACTRMVIN"/>
</dbReference>
<dbReference type="InterPro" id="IPR004268">
    <property type="entry name" value="MurJ"/>
</dbReference>
<dbReference type="PANTHER" id="PTHR47019">
    <property type="entry name" value="LIPID II FLIPPASE MURJ"/>
    <property type="match status" value="1"/>
</dbReference>
<organism evidence="12 13">
    <name type="scientific">Labrys wisconsinensis</name>
    <dbReference type="NCBI Taxonomy" id="425677"/>
    <lineage>
        <taxon>Bacteria</taxon>
        <taxon>Pseudomonadati</taxon>
        <taxon>Pseudomonadota</taxon>
        <taxon>Alphaproteobacteria</taxon>
        <taxon>Hyphomicrobiales</taxon>
        <taxon>Xanthobacteraceae</taxon>
        <taxon>Labrys</taxon>
    </lineage>
</organism>
<comment type="similarity">
    <text evidence="9 10 11">Belongs to the MurJ/MviN family.</text>
</comment>
<evidence type="ECO:0000256" key="9">
    <source>
        <dbReference type="ARBA" id="ARBA00061532"/>
    </source>
</evidence>
<evidence type="ECO:0000313" key="12">
    <source>
        <dbReference type="EMBL" id="MDQ0473724.1"/>
    </source>
</evidence>
<dbReference type="CDD" id="cd13123">
    <property type="entry name" value="MATE_MurJ_like"/>
    <property type="match status" value="1"/>
</dbReference>
<feature type="transmembrane region" description="Helical" evidence="10">
    <location>
        <begin position="349"/>
        <end position="370"/>
    </location>
</feature>
<feature type="transmembrane region" description="Helical" evidence="10">
    <location>
        <begin position="162"/>
        <end position="180"/>
    </location>
</feature>
<dbReference type="Proteomes" id="UP001242480">
    <property type="component" value="Unassembled WGS sequence"/>
</dbReference>
<dbReference type="InterPro" id="IPR051050">
    <property type="entry name" value="Lipid_II_flippase_MurJ/MviN"/>
</dbReference>
<evidence type="ECO:0000256" key="2">
    <source>
        <dbReference type="ARBA" id="ARBA00022475"/>
    </source>
</evidence>
<evidence type="ECO:0000256" key="3">
    <source>
        <dbReference type="ARBA" id="ARBA00022692"/>
    </source>
</evidence>
<dbReference type="PIRSF" id="PIRSF002869">
    <property type="entry name" value="MviN"/>
    <property type="match status" value="1"/>
</dbReference>
<reference evidence="12 13" key="1">
    <citation type="submission" date="2023-07" db="EMBL/GenBank/DDBJ databases">
        <title>Genomic Encyclopedia of Type Strains, Phase IV (KMG-IV): sequencing the most valuable type-strain genomes for metagenomic binning, comparative biology and taxonomic classification.</title>
        <authorList>
            <person name="Goeker M."/>
        </authorList>
    </citation>
    <scope>NUCLEOTIDE SEQUENCE [LARGE SCALE GENOMIC DNA]</scope>
    <source>
        <strain evidence="12 13">DSM 19619</strain>
    </source>
</reference>
<evidence type="ECO:0000256" key="11">
    <source>
        <dbReference type="PIRNR" id="PIRNR002869"/>
    </source>
</evidence>
<feature type="transmembrane region" description="Helical" evidence="10">
    <location>
        <begin position="382"/>
        <end position="402"/>
    </location>
</feature>
<keyword evidence="10 11" id="KW-0961">Cell wall biogenesis/degradation</keyword>
<keyword evidence="10" id="KW-0997">Cell inner membrane</keyword>
<gene>
    <name evidence="10" type="primary">murJ</name>
    <name evidence="12" type="ORF">QO011_006760</name>
</gene>
<evidence type="ECO:0000256" key="8">
    <source>
        <dbReference type="ARBA" id="ARBA00060041"/>
    </source>
</evidence>
<evidence type="ECO:0000256" key="7">
    <source>
        <dbReference type="ARBA" id="ARBA00023136"/>
    </source>
</evidence>
<comment type="pathway">
    <text evidence="10">Cell wall biogenesis; peptidoglycan biosynthesis.</text>
</comment>
<accession>A0ABU0JHF2</accession>
<dbReference type="EMBL" id="JAUSVX010000018">
    <property type="protein sequence ID" value="MDQ0473724.1"/>
    <property type="molecule type" value="Genomic_DNA"/>
</dbReference>
<feature type="transmembrane region" description="Helical" evidence="10">
    <location>
        <begin position="448"/>
        <end position="466"/>
    </location>
</feature>
<dbReference type="RefSeq" id="WP_307282331.1">
    <property type="nucleotide sequence ID" value="NZ_JAUSVX010000018.1"/>
</dbReference>
<comment type="function">
    <text evidence="8 10 11">Involved in peptidoglycan biosynthesis. Transports lipid-linked peptidoglycan precursors from the inner to the outer leaflet of the cytoplasmic membrane.</text>
</comment>
<sequence>MSFARNAANLGLATLASRVLGFVRDVMVAAALGAGPAADAFVVAFRIPGLLRRLFAEGAFNTAFVPLHGEAAARGEGRLFAEEVFAAVAAGFLLVTALALLAMPLLVALVAPGFARDGGSVELAVALSRITFPYCLATALMVVASAVLNVHGRFTASAYAPALINVVTIAALLAAPHLGWTGQEAAARVLAWAVLIGGLAQCGLVLMALRRAGLGLTLRRPRLTPAVRRFLVLALPGVAAAGITQVNAFVGLVVASPEPGAVAWLYYADRVYQLPLGIVAVAIGVALLPDIVRHSAAGDAAGERHALSRAAEFAAVLSLPAALALMVAATPIVAVLFERGAFGPGDSAATAAALAGFAAGLPAFVAARLLQPLFFARTRMRLPFLVALAGVAADIGLSVALFPSLHQVGIAAAAAASGWLNAALLAWAAWRRGWLRLDAAACRRLPRILAAGLVMAVALAGLVPVLEPWTGTGVPAWLRLAALAALCGGGLAVFLGACLVLGGLDRAGLSAALASRSASAAENTVS</sequence>
<comment type="subcellular location">
    <subcellularLocation>
        <location evidence="10">Cell inner membrane</location>
        <topology evidence="10">Multi-pass membrane protein</topology>
    </subcellularLocation>
    <subcellularLocation>
        <location evidence="1">Cell membrane</location>
        <topology evidence="1">Multi-pass membrane protein</topology>
    </subcellularLocation>
</comment>
<keyword evidence="7 10" id="KW-0472">Membrane</keyword>
<feature type="transmembrane region" description="Helical" evidence="10">
    <location>
        <begin position="84"/>
        <end position="111"/>
    </location>
</feature>
<keyword evidence="13" id="KW-1185">Reference proteome</keyword>
<dbReference type="NCBIfam" id="TIGR01695">
    <property type="entry name" value="murJ_mviN"/>
    <property type="match status" value="1"/>
</dbReference>
<evidence type="ECO:0000256" key="6">
    <source>
        <dbReference type="ARBA" id="ARBA00022989"/>
    </source>
</evidence>
<feature type="transmembrane region" description="Helical" evidence="10">
    <location>
        <begin position="478"/>
        <end position="501"/>
    </location>
</feature>
<evidence type="ECO:0000256" key="1">
    <source>
        <dbReference type="ARBA" id="ARBA00004651"/>
    </source>
</evidence>
<feature type="transmembrane region" description="Helical" evidence="10">
    <location>
        <begin position="131"/>
        <end position="150"/>
    </location>
</feature>
<feature type="transmembrane region" description="Helical" evidence="10">
    <location>
        <begin position="313"/>
        <end position="337"/>
    </location>
</feature>
<evidence type="ECO:0000256" key="5">
    <source>
        <dbReference type="ARBA" id="ARBA00022984"/>
    </source>
</evidence>
<keyword evidence="3 10" id="KW-0812">Transmembrane</keyword>
<feature type="transmembrane region" description="Helical" evidence="10">
    <location>
        <begin position="408"/>
        <end position="427"/>
    </location>
</feature>
<dbReference type="HAMAP" id="MF_02078">
    <property type="entry name" value="MurJ_MviN"/>
    <property type="match status" value="1"/>
</dbReference>
<name>A0ABU0JHF2_9HYPH</name>
<evidence type="ECO:0000256" key="4">
    <source>
        <dbReference type="ARBA" id="ARBA00022960"/>
    </source>
</evidence>
<comment type="caution">
    <text evidence="12">The sequence shown here is derived from an EMBL/GenBank/DDBJ whole genome shotgun (WGS) entry which is preliminary data.</text>
</comment>
<keyword evidence="6 10" id="KW-1133">Transmembrane helix</keyword>
<feature type="transmembrane region" description="Helical" evidence="10">
    <location>
        <begin position="274"/>
        <end position="292"/>
    </location>
</feature>
<keyword evidence="2 10" id="KW-1003">Cell membrane</keyword>
<evidence type="ECO:0000313" key="13">
    <source>
        <dbReference type="Proteomes" id="UP001242480"/>
    </source>
</evidence>
<keyword evidence="10 11" id="KW-0813">Transport</keyword>
<feature type="transmembrane region" description="Helical" evidence="10">
    <location>
        <begin position="230"/>
        <end position="254"/>
    </location>
</feature>